<feature type="transmembrane region" description="Helical" evidence="1">
    <location>
        <begin position="202"/>
        <end position="219"/>
    </location>
</feature>
<reference evidence="2 3" key="1">
    <citation type="journal article" date="2015" name="Nature">
        <title>rRNA introns, odd ribosomes, and small enigmatic genomes across a large radiation of phyla.</title>
        <authorList>
            <person name="Brown C.T."/>
            <person name="Hug L.A."/>
            <person name="Thomas B.C."/>
            <person name="Sharon I."/>
            <person name="Castelle C.J."/>
            <person name="Singh A."/>
            <person name="Wilkins M.J."/>
            <person name="Williams K.H."/>
            <person name="Banfield J.F."/>
        </authorList>
    </citation>
    <scope>NUCLEOTIDE SEQUENCE [LARGE SCALE GENOMIC DNA]</scope>
</reference>
<comment type="caution">
    <text evidence="2">The sequence shown here is derived from an EMBL/GenBank/DDBJ whole genome shotgun (WGS) entry which is preliminary data.</text>
</comment>
<keyword evidence="1" id="KW-0812">Transmembrane</keyword>
<feature type="transmembrane region" description="Helical" evidence="1">
    <location>
        <begin position="260"/>
        <end position="277"/>
    </location>
</feature>
<dbReference type="AlphaFoldDB" id="A0A0F9YXZ1"/>
<feature type="transmembrane region" description="Helical" evidence="1">
    <location>
        <begin position="284"/>
        <end position="300"/>
    </location>
</feature>
<dbReference type="Proteomes" id="UP000034803">
    <property type="component" value="Unassembled WGS sequence"/>
</dbReference>
<evidence type="ECO:0008006" key="4">
    <source>
        <dbReference type="Google" id="ProtNLM"/>
    </source>
</evidence>
<gene>
    <name evidence="2" type="ORF">UR21_C0011G0027</name>
</gene>
<keyword evidence="1" id="KW-1133">Transmembrane helix</keyword>
<evidence type="ECO:0000313" key="2">
    <source>
        <dbReference type="EMBL" id="KKP31346.1"/>
    </source>
</evidence>
<feature type="transmembrane region" description="Helical" evidence="1">
    <location>
        <begin position="333"/>
        <end position="350"/>
    </location>
</feature>
<feature type="transmembrane region" description="Helical" evidence="1">
    <location>
        <begin position="90"/>
        <end position="111"/>
    </location>
</feature>
<feature type="transmembrane region" description="Helical" evidence="1">
    <location>
        <begin position="118"/>
        <end position="137"/>
    </location>
</feature>
<feature type="transmembrane region" description="Helical" evidence="1">
    <location>
        <begin position="66"/>
        <end position="84"/>
    </location>
</feature>
<name>A0A0F9YXZ1_9BACT</name>
<sequence>MISSFYMRFLTVGLFIILLIFTRFFNLEKTARFIWDESSDLVNIRRIYIQKDITLIGPISEDGNKVFGSLTYYMLIPFAVIGNFDPASTAYGAAFWGVITGILFLIISYKLNKKSEVLTLLLIIFWSAILIPSRWAWNPNFMPFWSALSIIMLLSKNKFKYILSGLFLGLTIHHHYLGAFTTFGLWLVILKDSIRSKNYKDIINFSFGSFFAISPFILFDLTHKPDLFLSRILYFNNLDSNLGILGTFSKIGNYVISNNYLVLFSIIFIVPLVWIDIKKRSSSLNYLFIFIFSGLLLTLTKNYYDHYLLASLPFLFTYLIYKREGIGNLISKILIFIIIISSLINFPKIINNVTWETNIPAIRNIAQIMGDEIKLKDLKNVNTVVLQSPDPNTYGRRYRDLLLIKGINLKNKNEYEISDHLFVITYKPYEEILKDSAYEIKIFKKGKLENSWDIPNSSWKVFLLGK</sequence>
<proteinExistence type="predicted"/>
<feature type="transmembrane region" description="Helical" evidence="1">
    <location>
        <begin position="6"/>
        <end position="25"/>
    </location>
</feature>
<protein>
    <recommendedName>
        <fullName evidence="4">Glycosyltransferase RgtA/B/C/D-like domain-containing protein</fullName>
    </recommendedName>
</protein>
<accession>A0A0F9YXZ1</accession>
<feature type="transmembrane region" description="Helical" evidence="1">
    <location>
        <begin position="161"/>
        <end position="190"/>
    </location>
</feature>
<dbReference type="EMBL" id="LBOI01000011">
    <property type="protein sequence ID" value="KKP31346.1"/>
    <property type="molecule type" value="Genomic_DNA"/>
</dbReference>
<organism evidence="2 3">
    <name type="scientific">Candidatus Woesebacteria bacterium GW2011_GWC2_31_9</name>
    <dbReference type="NCBI Taxonomy" id="1618586"/>
    <lineage>
        <taxon>Bacteria</taxon>
        <taxon>Candidatus Woeseibacteriota</taxon>
    </lineage>
</organism>
<keyword evidence="1" id="KW-0472">Membrane</keyword>
<evidence type="ECO:0000256" key="1">
    <source>
        <dbReference type="SAM" id="Phobius"/>
    </source>
</evidence>
<evidence type="ECO:0000313" key="3">
    <source>
        <dbReference type="Proteomes" id="UP000034803"/>
    </source>
</evidence>